<dbReference type="SUPFAM" id="SSF52402">
    <property type="entry name" value="Adenine nucleotide alpha hydrolases-like"/>
    <property type="match status" value="2"/>
</dbReference>
<reference evidence="3 4" key="1">
    <citation type="submission" date="2019-12" db="EMBL/GenBank/DDBJ databases">
        <title>Nitratireductor arenosus sp. nov., Isolated from sea sand, Jeju island, South Korea.</title>
        <authorList>
            <person name="Kim W."/>
        </authorList>
    </citation>
    <scope>NUCLEOTIDE SEQUENCE [LARGE SCALE GENOMIC DNA]</scope>
    <source>
        <strain evidence="3 4">CAU 1489</strain>
    </source>
</reference>
<comment type="similarity">
    <text evidence="1">Belongs to the universal stress protein A family.</text>
</comment>
<feature type="domain" description="UspA" evidence="2">
    <location>
        <begin position="155"/>
        <end position="277"/>
    </location>
</feature>
<proteinExistence type="inferred from homology"/>
<accession>A0A844QDI6</accession>
<comment type="caution">
    <text evidence="3">The sequence shown here is derived from an EMBL/GenBank/DDBJ whole genome shotgun (WGS) entry which is preliminary data.</text>
</comment>
<sequence>MVYKTIVAVLQDEDDAGRALDVAVAFAQRSDAHLIGVHAEALPVPIASPMGFPDAALMGAEEDMSRERADRLEKLFSQRMKRESVSWEWRSMYSFSGDSALSALESARCGDLVVAGQVDPEKGAAGSPDIETLIQGAGRPVLVVPWRGTATTSAKRIVVAWNGSRQAARAAFDALALIVEADETTILSVDPVANPGEQGALPGAEIAAALARHGARVTVENRGSGDQSVAETIAQVVTDKKADLLVLGAFSHSRLKEMFFGGTTRTTIENPPCLTLLAR</sequence>
<dbReference type="RefSeq" id="WP_156712294.1">
    <property type="nucleotide sequence ID" value="NZ_WPHG01000002.1"/>
</dbReference>
<dbReference type="AlphaFoldDB" id="A0A844QDI6"/>
<dbReference type="PANTHER" id="PTHR46268">
    <property type="entry name" value="STRESS RESPONSE PROTEIN NHAX"/>
    <property type="match status" value="1"/>
</dbReference>
<dbReference type="Pfam" id="PF00582">
    <property type="entry name" value="Usp"/>
    <property type="match status" value="1"/>
</dbReference>
<evidence type="ECO:0000313" key="3">
    <source>
        <dbReference type="EMBL" id="MVA97322.1"/>
    </source>
</evidence>
<dbReference type="PANTHER" id="PTHR46268:SF15">
    <property type="entry name" value="UNIVERSAL STRESS PROTEIN HP_0031"/>
    <property type="match status" value="1"/>
</dbReference>
<protein>
    <submittedName>
        <fullName evidence="3">Universal stress protein</fullName>
    </submittedName>
</protein>
<keyword evidence="4" id="KW-1185">Reference proteome</keyword>
<evidence type="ECO:0000256" key="1">
    <source>
        <dbReference type="ARBA" id="ARBA00008791"/>
    </source>
</evidence>
<dbReference type="CDD" id="cd00293">
    <property type="entry name" value="USP-like"/>
    <property type="match status" value="1"/>
</dbReference>
<gene>
    <name evidence="3" type="ORF">GN330_08685</name>
</gene>
<dbReference type="EMBL" id="WPHG01000002">
    <property type="protein sequence ID" value="MVA97322.1"/>
    <property type="molecule type" value="Genomic_DNA"/>
</dbReference>
<organism evidence="3 4">
    <name type="scientific">Nitratireductor arenosus</name>
    <dbReference type="NCBI Taxonomy" id="2682096"/>
    <lineage>
        <taxon>Bacteria</taxon>
        <taxon>Pseudomonadati</taxon>
        <taxon>Pseudomonadota</taxon>
        <taxon>Alphaproteobacteria</taxon>
        <taxon>Hyphomicrobiales</taxon>
        <taxon>Phyllobacteriaceae</taxon>
        <taxon>Nitratireductor</taxon>
    </lineage>
</organism>
<dbReference type="PRINTS" id="PR01438">
    <property type="entry name" value="UNVRSLSTRESS"/>
</dbReference>
<dbReference type="Gene3D" id="3.40.50.12370">
    <property type="match status" value="1"/>
</dbReference>
<dbReference type="Proteomes" id="UP000463224">
    <property type="component" value="Unassembled WGS sequence"/>
</dbReference>
<evidence type="ECO:0000313" key="4">
    <source>
        <dbReference type="Proteomes" id="UP000463224"/>
    </source>
</evidence>
<name>A0A844QDI6_9HYPH</name>
<dbReference type="InterPro" id="IPR006015">
    <property type="entry name" value="Universal_stress_UspA"/>
</dbReference>
<evidence type="ECO:0000259" key="2">
    <source>
        <dbReference type="Pfam" id="PF00582"/>
    </source>
</evidence>
<dbReference type="InterPro" id="IPR006016">
    <property type="entry name" value="UspA"/>
</dbReference>